<gene>
    <name evidence="1" type="ORF">EGC82_07165</name>
</gene>
<accession>A0A3G8LTM6</accession>
<keyword evidence="2" id="KW-1185">Reference proteome</keyword>
<proteinExistence type="predicted"/>
<dbReference type="RefSeq" id="WP_124730156.1">
    <property type="nucleotide sequence ID" value="NZ_CBCSKC010000001.1"/>
</dbReference>
<sequence length="381" mass="44064">MSMQLSLIDVTKYLAENGWYKASELRGTFQIWHSHKFPNSEVTLPLNQEHKRYSSLLLDTLEEVSEYLKVTHDTLVKQISPLDYDAIMVRATADDVQNGSIPFEDGMNLLSSSYKLLKYCSIKIKKFKDKNKHLGSYYSHICMGQTQIGSYVVAIHSPLYRVNTEESELFDSSSSLGRMINKLFYTKLAKVSAIFEQEYEIELITQKLLELGIDKKDCDALIEIFGFKSHRDIEIKVNWSSKEFIDVKYKDPISFYSRNVQKIVDYREALKDKKTEKSIQLSGEIADLHRSYDDDLGRAKLRTKYHDREISVSFTVSEELYPIIASAHVDKKVITLTGELEVVKVDNRVSANFKYLTKWSIFENLEMTGSEFDLEITNKKL</sequence>
<dbReference type="OrthoDB" id="7839994at2"/>
<dbReference type="Proteomes" id="UP000278035">
    <property type="component" value="Chromosome"/>
</dbReference>
<protein>
    <submittedName>
        <fullName evidence="1">Uncharacterized protein</fullName>
    </submittedName>
</protein>
<dbReference type="AlphaFoldDB" id="A0A3G8LTM6"/>
<evidence type="ECO:0000313" key="2">
    <source>
        <dbReference type="Proteomes" id="UP000278035"/>
    </source>
</evidence>
<organism evidence="1 2">
    <name type="scientific">Shewanella livingstonensis</name>
    <dbReference type="NCBI Taxonomy" id="150120"/>
    <lineage>
        <taxon>Bacteria</taxon>
        <taxon>Pseudomonadati</taxon>
        <taxon>Pseudomonadota</taxon>
        <taxon>Gammaproteobacteria</taxon>
        <taxon>Alteromonadales</taxon>
        <taxon>Shewanellaceae</taxon>
        <taxon>Shewanella</taxon>
    </lineage>
</organism>
<reference evidence="2" key="1">
    <citation type="submission" date="2018-11" db="EMBL/GenBank/DDBJ databases">
        <title>Shewanella sp. M2.</title>
        <authorList>
            <person name="Hwang Y.J."/>
            <person name="Hwang C.Y."/>
        </authorList>
    </citation>
    <scope>NUCLEOTIDE SEQUENCE [LARGE SCALE GENOMIC DNA]</scope>
    <source>
        <strain evidence="2">LMG 19866</strain>
    </source>
</reference>
<evidence type="ECO:0000313" key="1">
    <source>
        <dbReference type="EMBL" id="AZG72575.1"/>
    </source>
</evidence>
<name>A0A3G8LTM6_9GAMM</name>
<dbReference type="EMBL" id="CP034015">
    <property type="protein sequence ID" value="AZG72575.1"/>
    <property type="molecule type" value="Genomic_DNA"/>
</dbReference>
<dbReference type="KEGG" id="slj:EGC82_07165"/>